<comment type="caution">
    <text evidence="2">The sequence shown here is derived from an EMBL/GenBank/DDBJ whole genome shotgun (WGS) entry which is preliminary data.</text>
</comment>
<evidence type="ECO:0000313" key="2">
    <source>
        <dbReference type="EMBL" id="OCL33965.1"/>
    </source>
</evidence>
<dbReference type="RefSeq" id="WP_068751722.1">
    <property type="nucleotide sequence ID" value="NZ_LR214441.1"/>
</dbReference>
<dbReference type="Pfam" id="PF00534">
    <property type="entry name" value="Glycos_transf_1"/>
    <property type="match status" value="1"/>
</dbReference>
<dbReference type="Gene3D" id="3.40.50.2000">
    <property type="entry name" value="Glycogen Phosphorylase B"/>
    <property type="match status" value="2"/>
</dbReference>
<dbReference type="PANTHER" id="PTHR12526">
    <property type="entry name" value="GLYCOSYLTRANSFERASE"/>
    <property type="match status" value="1"/>
</dbReference>
<keyword evidence="1" id="KW-0808">Transferase</keyword>
<accession>A0A1C0AM96</accession>
<dbReference type="EMBL" id="MBQD01000021">
    <property type="protein sequence ID" value="OCL33965.1"/>
    <property type="molecule type" value="Genomic_DNA"/>
</dbReference>
<evidence type="ECO:0000256" key="1">
    <source>
        <dbReference type="ARBA" id="ARBA00022679"/>
    </source>
</evidence>
<reference evidence="3" key="1">
    <citation type="submission" date="2016-07" db="EMBL/GenBank/DDBJ databases">
        <authorList>
            <person name="Florea S."/>
            <person name="Webb J.S."/>
            <person name="Jaromczyk J."/>
            <person name="Schardl C.L."/>
        </authorList>
    </citation>
    <scope>NUCLEOTIDE SEQUENCE [LARGE SCALE GENOMIC DNA]</scope>
    <source>
        <strain evidence="3">IPBSL-7</strain>
    </source>
</reference>
<protein>
    <submittedName>
        <fullName evidence="2">Uncharacterized protein</fullName>
    </submittedName>
</protein>
<dbReference type="AlphaFoldDB" id="A0A1C0AM96"/>
<dbReference type="PANTHER" id="PTHR12526:SF638">
    <property type="entry name" value="SPORE COAT PROTEIN SA"/>
    <property type="match status" value="1"/>
</dbReference>
<organism evidence="2 3">
    <name type="scientific">Tessaracoccus lapidicaptus</name>
    <dbReference type="NCBI Taxonomy" id="1427523"/>
    <lineage>
        <taxon>Bacteria</taxon>
        <taxon>Bacillati</taxon>
        <taxon>Actinomycetota</taxon>
        <taxon>Actinomycetes</taxon>
        <taxon>Propionibacteriales</taxon>
        <taxon>Propionibacteriaceae</taxon>
        <taxon>Tessaracoccus</taxon>
    </lineage>
</organism>
<sequence>MQQPHAVIVMPNNVEIDARAHRNGLALAAAGFRVTMVGYGTGIPPMGEISGIPYFLTFGRQPDKRLSFVYRAVRKSFHLTTRRRPPQPVLKAVAVVDGATARAKRTARGLAERVRQRQASALPDPGTWQGMLPFIADMEEAMFAKTVELQPDLIICDVHLLHLARRVADRFRGQGRKVAVLYDAREYVYGLASDDPNVLQGFPALEAEHIRDCDAVVTVCEPIAEFLRDTYDIPLPPLVPNAPIGNLPEVGRPMTIRDFLDIDPEAPLLAYAGGLSYHRGVHDAVEALTQLPGVHLAIGARRPSSYTLELDEQARRLGVRDRLHFVPFAPTHEVAEYLASATAAIFPFLPVGNHNWAAPNKYFESVQARLPILTSNMEWLGERVTRLGIGEVFEHSNPTSLAEAAAKLLGDVDTYRARITDDLVAEHTFEHFSANVVDTSLAVITPELREGLRPHDLTAQLYSIRRDMLAQRAGLSDSELFEPRPRLRIGTTNSAGQATEWAHALMREYPRAVADSAWLKLDSTQNYAADEVFTQTQALTRFWQERLKAKLINRYTHVLSESGRPIVGNALGKYFWQETDWLTAQGIRQGLVFHGSDIRNPREHARLEPWSPFRGELDEDMTELTHKLQRRVDHLLPHVLAFDGPVFVTTADLFDYLPDATWLPLTVDTRLWHNPVPPMAHGKTPVVLHVPSKEAIKGSDLVDRACEQLQARGLIRYVRDTDIPHEQVRALVLGADIVIDQLRIGDYGLAAVEAMSAGRAVIGHLADRVAERYPGEPPIVRATPDTLESVLTDLISDPERIADLGARGRTYAEEFHDGRRAADVLAEFMRLGG</sequence>
<keyword evidence="3" id="KW-1185">Reference proteome</keyword>
<dbReference type="SUPFAM" id="SSF53756">
    <property type="entry name" value="UDP-Glycosyltransferase/glycogen phosphorylase"/>
    <property type="match status" value="2"/>
</dbReference>
<name>A0A1C0AM96_9ACTN</name>
<gene>
    <name evidence="2" type="ORF">BCR15_04925</name>
</gene>
<dbReference type="GO" id="GO:0016757">
    <property type="term" value="F:glycosyltransferase activity"/>
    <property type="evidence" value="ECO:0007669"/>
    <property type="project" value="InterPro"/>
</dbReference>
<proteinExistence type="predicted"/>
<dbReference type="Proteomes" id="UP000093501">
    <property type="component" value="Unassembled WGS sequence"/>
</dbReference>
<dbReference type="InterPro" id="IPR001296">
    <property type="entry name" value="Glyco_trans_1"/>
</dbReference>
<dbReference type="CDD" id="cd03801">
    <property type="entry name" value="GT4_PimA-like"/>
    <property type="match status" value="1"/>
</dbReference>
<evidence type="ECO:0000313" key="3">
    <source>
        <dbReference type="Proteomes" id="UP000093501"/>
    </source>
</evidence>